<proteinExistence type="predicted"/>
<dbReference type="EMBL" id="UAWN01000012">
    <property type="protein sequence ID" value="SQC15910.1"/>
    <property type="molecule type" value="Genomic_DNA"/>
</dbReference>
<dbReference type="AlphaFoldDB" id="A0A2X3EZN7"/>
<evidence type="ECO:0000313" key="1">
    <source>
        <dbReference type="EMBL" id="SQC15910.1"/>
    </source>
</evidence>
<reference evidence="1 2" key="1">
    <citation type="submission" date="2018-06" db="EMBL/GenBank/DDBJ databases">
        <authorList>
            <consortium name="Pathogen Informatics"/>
            <person name="Doyle S."/>
        </authorList>
    </citation>
    <scope>NUCLEOTIDE SEQUENCE [LARGE SCALE GENOMIC DNA]</scope>
    <source>
        <strain evidence="1 2">NCTC9128</strain>
    </source>
</reference>
<gene>
    <name evidence="1" type="ORF">NCTC9128_03920</name>
</gene>
<name>A0A2X3EZN7_KLEPN</name>
<dbReference type="Proteomes" id="UP000251088">
    <property type="component" value="Unassembled WGS sequence"/>
</dbReference>
<organism evidence="1 2">
    <name type="scientific">Klebsiella pneumoniae</name>
    <dbReference type="NCBI Taxonomy" id="573"/>
    <lineage>
        <taxon>Bacteria</taxon>
        <taxon>Pseudomonadati</taxon>
        <taxon>Pseudomonadota</taxon>
        <taxon>Gammaproteobacteria</taxon>
        <taxon>Enterobacterales</taxon>
        <taxon>Enterobacteriaceae</taxon>
        <taxon>Klebsiella/Raoultella group</taxon>
        <taxon>Klebsiella</taxon>
        <taxon>Klebsiella pneumoniae complex</taxon>
    </lineage>
</organism>
<protein>
    <submittedName>
        <fullName evidence="1">Uncharacterized protein</fullName>
    </submittedName>
</protein>
<sequence>MARIYSGFFSVVTSTSRRASENKGEEAFHIGRAETVELVIVFGEGERVARPAAIIERHGIGMPGEQQAAGAVSGAGQQVEFMARIRHRLYLNIEAEIAEPACQQID</sequence>
<accession>A0A2X3EZN7</accession>
<evidence type="ECO:0000313" key="2">
    <source>
        <dbReference type="Proteomes" id="UP000251088"/>
    </source>
</evidence>